<dbReference type="PANTHER" id="PTHR38104:SF1">
    <property type="entry name" value="ANTI-SIGMA-E FACTOR RSEA"/>
    <property type="match status" value="1"/>
</dbReference>
<accession>A0A845HNJ2</accession>
<dbReference type="SUPFAM" id="SSF89069">
    <property type="entry name" value="N-terminal, cytoplasmic domain of anti-sigmaE factor RseA"/>
    <property type="match status" value="1"/>
</dbReference>
<evidence type="ECO:0000313" key="2">
    <source>
        <dbReference type="EMBL" id="MYN20338.1"/>
    </source>
</evidence>
<dbReference type="PANTHER" id="PTHR38104">
    <property type="match status" value="1"/>
</dbReference>
<dbReference type="InterPro" id="IPR005572">
    <property type="entry name" value="Anti-sigma_E_RseA_N"/>
</dbReference>
<dbReference type="GO" id="GO:0016989">
    <property type="term" value="F:sigma factor antagonist activity"/>
    <property type="evidence" value="ECO:0007669"/>
    <property type="project" value="InterPro"/>
</dbReference>
<dbReference type="Proteomes" id="UP000484875">
    <property type="component" value="Unassembled WGS sequence"/>
</dbReference>
<sequence length="98" mass="10052">MDTQKRLHENISALADGELADSERELALAALDTAEGQAAWRAYHLAGDVLRDQASGALSDGFGASLAARLAAEPAYVPAAPAGRASDPAQTPADVILP</sequence>
<evidence type="ECO:0000313" key="3">
    <source>
        <dbReference type="Proteomes" id="UP000484875"/>
    </source>
</evidence>
<dbReference type="Pfam" id="PF03872">
    <property type="entry name" value="RseA_N"/>
    <property type="match status" value="1"/>
</dbReference>
<reference evidence="2 3" key="1">
    <citation type="submission" date="2019-12" db="EMBL/GenBank/DDBJ databases">
        <title>Novel species isolated from a subtropical stream in China.</title>
        <authorList>
            <person name="Lu H."/>
        </authorList>
    </citation>
    <scope>NUCLEOTIDE SEQUENCE [LARGE SCALE GENOMIC DNA]</scope>
    <source>
        <strain evidence="2 3">FT107W</strain>
    </source>
</reference>
<dbReference type="InterPro" id="IPR052383">
    <property type="entry name" value="Anti-sigma-E_RseA-like"/>
</dbReference>
<feature type="domain" description="Anti sigma-E protein RseA N-terminal" evidence="1">
    <location>
        <begin position="8"/>
        <end position="86"/>
    </location>
</feature>
<evidence type="ECO:0000259" key="1">
    <source>
        <dbReference type="Pfam" id="PF03872"/>
    </source>
</evidence>
<keyword evidence="3" id="KW-1185">Reference proteome</keyword>
<dbReference type="CDD" id="cd16328">
    <property type="entry name" value="RseA_N"/>
    <property type="match status" value="1"/>
</dbReference>
<organism evidence="2 3">
    <name type="scientific">Duganella vulcania</name>
    <dbReference type="NCBI Taxonomy" id="2692166"/>
    <lineage>
        <taxon>Bacteria</taxon>
        <taxon>Pseudomonadati</taxon>
        <taxon>Pseudomonadota</taxon>
        <taxon>Betaproteobacteria</taxon>
        <taxon>Burkholderiales</taxon>
        <taxon>Oxalobacteraceae</taxon>
        <taxon>Telluria group</taxon>
        <taxon>Duganella</taxon>
    </lineage>
</organism>
<dbReference type="AlphaFoldDB" id="A0A845HNJ2"/>
<comment type="caution">
    <text evidence="2">The sequence shown here is derived from an EMBL/GenBank/DDBJ whole genome shotgun (WGS) entry which is preliminary data.</text>
</comment>
<dbReference type="RefSeq" id="WP_161092674.1">
    <property type="nucleotide sequence ID" value="NZ_WWCV01000071.1"/>
</dbReference>
<dbReference type="EMBL" id="WWCV01000071">
    <property type="protein sequence ID" value="MYN20338.1"/>
    <property type="molecule type" value="Genomic_DNA"/>
</dbReference>
<name>A0A845HNJ2_9BURK</name>
<protein>
    <submittedName>
        <fullName evidence="2">Transcriptional regulator</fullName>
    </submittedName>
</protein>
<dbReference type="Gene3D" id="1.10.10.880">
    <property type="entry name" value="Anti sigma-E protein RseA, N-terminal domain"/>
    <property type="match status" value="1"/>
</dbReference>
<proteinExistence type="predicted"/>
<gene>
    <name evidence="2" type="ORF">GTP81_26715</name>
</gene>
<dbReference type="InterPro" id="IPR036147">
    <property type="entry name" value="Anti-sigma_E_RseA_N_sf"/>
</dbReference>